<dbReference type="InterPro" id="IPR000095">
    <property type="entry name" value="CRIB_dom"/>
</dbReference>
<proteinExistence type="predicted"/>
<dbReference type="PROSITE" id="PS50108">
    <property type="entry name" value="CRIB"/>
    <property type="match status" value="1"/>
</dbReference>
<gene>
    <name evidence="2" type="ORF">CAMP_LOCUS14737</name>
</gene>
<accession>A0A9P1IVV5</accession>
<keyword evidence="3" id="KW-1185">Reference proteome</keyword>
<dbReference type="SMART" id="SM00285">
    <property type="entry name" value="PBD"/>
    <property type="match status" value="1"/>
</dbReference>
<dbReference type="EMBL" id="CANHGI010000005">
    <property type="protein sequence ID" value="CAI5452100.1"/>
    <property type="molecule type" value="Genomic_DNA"/>
</dbReference>
<organism evidence="2 3">
    <name type="scientific">Caenorhabditis angaria</name>
    <dbReference type="NCBI Taxonomy" id="860376"/>
    <lineage>
        <taxon>Eukaryota</taxon>
        <taxon>Metazoa</taxon>
        <taxon>Ecdysozoa</taxon>
        <taxon>Nematoda</taxon>
        <taxon>Chromadorea</taxon>
        <taxon>Rhabditida</taxon>
        <taxon>Rhabditina</taxon>
        <taxon>Rhabditomorpha</taxon>
        <taxon>Rhabditoidea</taxon>
        <taxon>Rhabditidae</taxon>
        <taxon>Peloderinae</taxon>
        <taxon>Caenorhabditis</taxon>
    </lineage>
</organism>
<dbReference type="CDD" id="cd00132">
    <property type="entry name" value="CRIB"/>
    <property type="match status" value="1"/>
</dbReference>
<name>A0A9P1IVV5_9PELO</name>
<reference evidence="2" key="1">
    <citation type="submission" date="2022-11" db="EMBL/GenBank/DDBJ databases">
        <authorList>
            <person name="Kikuchi T."/>
        </authorList>
    </citation>
    <scope>NUCLEOTIDE SEQUENCE</scope>
    <source>
        <strain evidence="2">PS1010</strain>
    </source>
</reference>
<evidence type="ECO:0000313" key="3">
    <source>
        <dbReference type="Proteomes" id="UP001152747"/>
    </source>
</evidence>
<dbReference type="Proteomes" id="UP001152747">
    <property type="component" value="Unassembled WGS sequence"/>
</dbReference>
<dbReference type="AlphaFoldDB" id="A0A9P1IVV5"/>
<protein>
    <recommendedName>
        <fullName evidence="1">CRIB domain-containing protein</fullName>
    </recommendedName>
</protein>
<evidence type="ECO:0000259" key="1">
    <source>
        <dbReference type="PROSITE" id="PS50108"/>
    </source>
</evidence>
<feature type="domain" description="CRIB" evidence="1">
    <location>
        <begin position="95"/>
        <end position="108"/>
    </location>
</feature>
<comment type="caution">
    <text evidence="2">The sequence shown here is derived from an EMBL/GenBank/DDBJ whole genome shotgun (WGS) entry which is preliminary data.</text>
</comment>
<sequence length="140" mass="15873">MVISINQNNVYPICNCFRSAKPLSREGTLSICLCNDSPIFILLQDVLAEEDVIDVPINMSTLSTDGRKVTRRKFTFRAHNKDDRSTTERRSHIQISSPSDFMHIVHMGPAPVVELQQNFIDLQSNHSSDKDSLNRSVNNE</sequence>
<evidence type="ECO:0000313" key="2">
    <source>
        <dbReference type="EMBL" id="CAI5452100.1"/>
    </source>
</evidence>
<dbReference type="OrthoDB" id="2156623at2759"/>